<accession>A0A1Y2K2F2</accession>
<evidence type="ECO:0000313" key="3">
    <source>
        <dbReference type="Proteomes" id="UP000194003"/>
    </source>
</evidence>
<evidence type="ECO:0000313" key="2">
    <source>
        <dbReference type="EMBL" id="OSM02183.1"/>
    </source>
</evidence>
<sequence length="281" mass="30481">MALIVALLTLAARCASAAETDATRHWVVAALAESLNPDAPHWNRAASLLFPLTRGYHVGDDAAVDAALADAAVFLSAIDLALLSDDARADYDLMRGFLADAGVMTTPPDSAAPPVVSHAPADDPFTLANQLNAQCGFDPRKPGRAHPGFLQALIQKMHFHGGFSSADPLEGFYLDSHATLALHLCAAPQAVRQRAQAHLAHLAPLLMQRGALDALTELLVFLNWMRTPLPMWRRYDAYIESQVNADGGLCRMRRPGCASDWHATSLLLEWRRLKQAAHNDE</sequence>
<feature type="chain" id="PRO_5012146858" evidence="1">
    <location>
        <begin position="18"/>
        <end position="281"/>
    </location>
</feature>
<keyword evidence="1" id="KW-0732">Signal</keyword>
<dbReference type="STRING" id="1434232.MAIT1_02286"/>
<comment type="caution">
    <text evidence="2">The sequence shown here is derived from an EMBL/GenBank/DDBJ whole genome shotgun (WGS) entry which is preliminary data.</text>
</comment>
<reference evidence="2 3" key="1">
    <citation type="journal article" date="2016" name="BMC Genomics">
        <title>Combined genomic and structural analyses of a cultured magnetotactic bacterium reveals its niche adaptation to a dynamic environment.</title>
        <authorList>
            <person name="Araujo A.C."/>
            <person name="Morillo V."/>
            <person name="Cypriano J."/>
            <person name="Teixeira L.C."/>
            <person name="Leao P."/>
            <person name="Lyra S."/>
            <person name="Almeida L.G."/>
            <person name="Bazylinski D.A."/>
            <person name="Vasconcellos A.T."/>
            <person name="Abreu F."/>
            <person name="Lins U."/>
        </authorList>
    </citation>
    <scope>NUCLEOTIDE SEQUENCE [LARGE SCALE GENOMIC DNA]</scope>
    <source>
        <strain evidence="2 3">IT-1</strain>
    </source>
</reference>
<gene>
    <name evidence="2" type="ORF">MAIT1_02286</name>
</gene>
<dbReference type="AlphaFoldDB" id="A0A1Y2K2F2"/>
<proteinExistence type="predicted"/>
<organism evidence="2 3">
    <name type="scientific">Magnetofaba australis IT-1</name>
    <dbReference type="NCBI Taxonomy" id="1434232"/>
    <lineage>
        <taxon>Bacteria</taxon>
        <taxon>Pseudomonadati</taxon>
        <taxon>Pseudomonadota</taxon>
        <taxon>Magnetococcia</taxon>
        <taxon>Magnetococcales</taxon>
        <taxon>Magnetococcaceae</taxon>
        <taxon>Magnetofaba</taxon>
    </lineage>
</organism>
<keyword evidence="3" id="KW-1185">Reference proteome</keyword>
<dbReference type="EMBL" id="LVJN01000020">
    <property type="protein sequence ID" value="OSM02183.1"/>
    <property type="molecule type" value="Genomic_DNA"/>
</dbReference>
<evidence type="ECO:0000256" key="1">
    <source>
        <dbReference type="SAM" id="SignalP"/>
    </source>
</evidence>
<protein>
    <submittedName>
        <fullName evidence="2">Uncharacterized protein</fullName>
    </submittedName>
</protein>
<feature type="signal peptide" evidence="1">
    <location>
        <begin position="1"/>
        <end position="17"/>
    </location>
</feature>
<dbReference type="OrthoDB" id="9869573at2"/>
<name>A0A1Y2K2F2_9PROT</name>
<dbReference type="Proteomes" id="UP000194003">
    <property type="component" value="Unassembled WGS sequence"/>
</dbReference>
<dbReference type="RefSeq" id="WP_143814891.1">
    <property type="nucleotide sequence ID" value="NZ_LVJN01000020.1"/>
</dbReference>